<proteinExistence type="predicted"/>
<comment type="caution">
    <text evidence="1">The sequence shown here is derived from an EMBL/GenBank/DDBJ whole genome shotgun (WGS) entry which is preliminary data.</text>
</comment>
<reference evidence="1 2" key="1">
    <citation type="submission" date="2020-06" db="EMBL/GenBank/DDBJ databases">
        <title>Photobacterium damselae subsp. damselae comparative genomics.</title>
        <authorList>
            <person name="Osorio C.R."/>
        </authorList>
    </citation>
    <scope>NUCLEOTIDE SEQUENCE [LARGE SCALE GENOMIC DNA]</scope>
    <source>
        <strain evidence="1 2">TW250/03</strain>
    </source>
</reference>
<dbReference type="AlphaFoldDB" id="A0A850QUW1"/>
<sequence length="86" mass="10199">MAVITKKDEKVEKVVQMLPSSFSEADFINKFKEVYPKDWDKAEKEFIKHERKTKSGKSHPCPRPDQYLKNALNVWNKKHKTDLHDI</sequence>
<dbReference type="RefSeq" id="WP_176285703.1">
    <property type="nucleotide sequence ID" value="NZ_JABWTP010000051.1"/>
</dbReference>
<evidence type="ECO:0000313" key="1">
    <source>
        <dbReference type="EMBL" id="NVP00188.1"/>
    </source>
</evidence>
<dbReference type="Proteomes" id="UP000533429">
    <property type="component" value="Unassembled WGS sequence"/>
</dbReference>
<evidence type="ECO:0000313" key="2">
    <source>
        <dbReference type="Proteomes" id="UP000533429"/>
    </source>
</evidence>
<dbReference type="EMBL" id="JABXOR010000517">
    <property type="protein sequence ID" value="NVP00188.1"/>
    <property type="molecule type" value="Genomic_DNA"/>
</dbReference>
<name>A0A850QUW1_PHODD</name>
<accession>A0A850QUW1</accession>
<gene>
    <name evidence="1" type="ORF">HWA77_08210</name>
</gene>
<protein>
    <submittedName>
        <fullName evidence="1">Uncharacterized protein</fullName>
    </submittedName>
</protein>
<organism evidence="1 2">
    <name type="scientific">Photobacterium damselae subsp. damselae</name>
    <name type="common">Listonella damsela</name>
    <dbReference type="NCBI Taxonomy" id="85581"/>
    <lineage>
        <taxon>Bacteria</taxon>
        <taxon>Pseudomonadati</taxon>
        <taxon>Pseudomonadota</taxon>
        <taxon>Gammaproteobacteria</taxon>
        <taxon>Vibrionales</taxon>
        <taxon>Vibrionaceae</taxon>
        <taxon>Photobacterium</taxon>
    </lineage>
</organism>